<dbReference type="SUPFAM" id="SSF56112">
    <property type="entry name" value="Protein kinase-like (PK-like)"/>
    <property type="match status" value="1"/>
</dbReference>
<dbReference type="SUPFAM" id="SSF57414">
    <property type="entry name" value="Hairpin loop containing domain-like"/>
    <property type="match status" value="1"/>
</dbReference>
<feature type="region of interest" description="Disordered" evidence="18">
    <location>
        <begin position="873"/>
        <end position="918"/>
    </location>
</feature>
<feature type="transmembrane region" description="Helical" evidence="19">
    <location>
        <begin position="469"/>
        <end position="493"/>
    </location>
</feature>
<keyword evidence="12 19" id="KW-0472">Membrane</keyword>
<dbReference type="OMA" id="PWITSED"/>
<dbReference type="InterPro" id="IPR024171">
    <property type="entry name" value="SRK-like_kinase"/>
</dbReference>
<dbReference type="EC" id="2.7.11.1" evidence="2"/>
<dbReference type="Pfam" id="PF01453">
    <property type="entry name" value="B_lectin"/>
    <property type="match status" value="1"/>
</dbReference>
<evidence type="ECO:0000256" key="5">
    <source>
        <dbReference type="ARBA" id="ARBA00022679"/>
    </source>
</evidence>
<feature type="signal peptide" evidence="20">
    <location>
        <begin position="1"/>
        <end position="19"/>
    </location>
</feature>
<feature type="domain" description="Apple" evidence="23">
    <location>
        <begin position="371"/>
        <end position="451"/>
    </location>
</feature>
<evidence type="ECO:0000256" key="6">
    <source>
        <dbReference type="ARBA" id="ARBA00022692"/>
    </source>
</evidence>
<comment type="subcellular location">
    <subcellularLocation>
        <location evidence="1">Membrane</location>
        <topology evidence="1">Single-pass membrane protein</topology>
    </subcellularLocation>
</comment>
<evidence type="ECO:0000256" key="13">
    <source>
        <dbReference type="ARBA" id="ARBA00023157"/>
    </source>
</evidence>
<dbReference type="InterPro" id="IPR001480">
    <property type="entry name" value="Bulb-type_lectin_dom"/>
</dbReference>
<keyword evidence="3" id="KW-0723">Serine/threonine-protein kinase</keyword>
<dbReference type="OrthoDB" id="1912916at2759"/>
<evidence type="ECO:0000256" key="11">
    <source>
        <dbReference type="ARBA" id="ARBA00022989"/>
    </source>
</evidence>
<dbReference type="Gene3D" id="3.30.200.20">
    <property type="entry name" value="Phosphorylase Kinase, domain 1"/>
    <property type="match status" value="1"/>
</dbReference>
<comment type="catalytic activity">
    <reaction evidence="17">
        <text>L-seryl-[protein] + ATP = O-phospho-L-seryl-[protein] + ADP + H(+)</text>
        <dbReference type="Rhea" id="RHEA:17989"/>
        <dbReference type="Rhea" id="RHEA-COMP:9863"/>
        <dbReference type="Rhea" id="RHEA-COMP:11604"/>
        <dbReference type="ChEBI" id="CHEBI:15378"/>
        <dbReference type="ChEBI" id="CHEBI:29999"/>
        <dbReference type="ChEBI" id="CHEBI:30616"/>
        <dbReference type="ChEBI" id="CHEBI:83421"/>
        <dbReference type="ChEBI" id="CHEBI:456216"/>
        <dbReference type="EC" id="2.7.11.1"/>
    </reaction>
</comment>
<keyword evidence="25" id="KW-1185">Reference proteome</keyword>
<accession>A0A8T2UQ66</accession>
<evidence type="ECO:0000256" key="16">
    <source>
        <dbReference type="ARBA" id="ARBA00047899"/>
    </source>
</evidence>
<dbReference type="InterPro" id="IPR003609">
    <property type="entry name" value="Pan_app"/>
</dbReference>
<dbReference type="GO" id="GO:0005524">
    <property type="term" value="F:ATP binding"/>
    <property type="evidence" value="ECO:0007669"/>
    <property type="project" value="UniProtKB-KW"/>
</dbReference>
<evidence type="ECO:0000256" key="3">
    <source>
        <dbReference type="ARBA" id="ARBA00022527"/>
    </source>
</evidence>
<keyword evidence="8" id="KW-0547">Nucleotide-binding</keyword>
<feature type="compositionally biased region" description="Basic residues" evidence="18">
    <location>
        <begin position="873"/>
        <end position="887"/>
    </location>
</feature>
<dbReference type="AlphaFoldDB" id="A0A8T2UQ66"/>
<evidence type="ECO:0000256" key="9">
    <source>
        <dbReference type="ARBA" id="ARBA00022777"/>
    </source>
</evidence>
<evidence type="ECO:0000256" key="18">
    <source>
        <dbReference type="SAM" id="MobiDB-lite"/>
    </source>
</evidence>
<dbReference type="InterPro" id="IPR000719">
    <property type="entry name" value="Prot_kinase_dom"/>
</dbReference>
<evidence type="ECO:0000256" key="19">
    <source>
        <dbReference type="SAM" id="Phobius"/>
    </source>
</evidence>
<dbReference type="FunFam" id="1.10.510.10:FF:000537">
    <property type="entry name" value="Putative receptor-like protein kinase"/>
    <property type="match status" value="1"/>
</dbReference>
<keyword evidence="11 19" id="KW-1133">Transmembrane helix</keyword>
<evidence type="ECO:0000256" key="17">
    <source>
        <dbReference type="ARBA" id="ARBA00048679"/>
    </source>
</evidence>
<reference evidence="24" key="1">
    <citation type="submission" date="2021-08" db="EMBL/GenBank/DDBJ databases">
        <title>WGS assembly of Ceratopteris richardii.</title>
        <authorList>
            <person name="Marchant D.B."/>
            <person name="Chen G."/>
            <person name="Jenkins J."/>
            <person name="Shu S."/>
            <person name="Leebens-Mack J."/>
            <person name="Grimwood J."/>
            <person name="Schmutz J."/>
            <person name="Soltis P."/>
            <person name="Soltis D."/>
            <person name="Chen Z.-H."/>
        </authorList>
    </citation>
    <scope>NUCLEOTIDE SEQUENCE</scope>
    <source>
        <strain evidence="24">Whitten #5841</strain>
        <tissue evidence="24">Leaf</tissue>
    </source>
</reference>
<dbReference type="InterPro" id="IPR011009">
    <property type="entry name" value="Kinase-like_dom_sf"/>
</dbReference>
<evidence type="ECO:0000256" key="14">
    <source>
        <dbReference type="ARBA" id="ARBA00023170"/>
    </source>
</evidence>
<dbReference type="Pfam" id="PF00069">
    <property type="entry name" value="Pkinase"/>
    <property type="match status" value="1"/>
</dbReference>
<feature type="chain" id="PRO_5035802178" description="non-specific serine/threonine protein kinase" evidence="20">
    <location>
        <begin position="20"/>
        <end position="918"/>
    </location>
</feature>
<dbReference type="GO" id="GO:0004674">
    <property type="term" value="F:protein serine/threonine kinase activity"/>
    <property type="evidence" value="ECO:0007669"/>
    <property type="project" value="UniProtKB-KW"/>
</dbReference>
<dbReference type="PIRSF" id="PIRSF000641">
    <property type="entry name" value="SRK"/>
    <property type="match status" value="1"/>
</dbReference>
<dbReference type="Gene3D" id="2.90.10.30">
    <property type="match status" value="1"/>
</dbReference>
<dbReference type="PANTHER" id="PTHR47976">
    <property type="entry name" value="G-TYPE LECTIN S-RECEPTOR-LIKE SERINE/THREONINE-PROTEIN KINASE SD2-5"/>
    <property type="match status" value="1"/>
</dbReference>
<evidence type="ECO:0000259" key="21">
    <source>
        <dbReference type="PROSITE" id="PS50011"/>
    </source>
</evidence>
<feature type="compositionally biased region" description="Polar residues" evidence="18">
    <location>
        <begin position="889"/>
        <end position="905"/>
    </location>
</feature>
<dbReference type="PROSITE" id="PS00108">
    <property type="entry name" value="PROTEIN_KINASE_ST"/>
    <property type="match status" value="1"/>
</dbReference>
<comment type="caution">
    <text evidence="24">The sequence shown here is derived from an EMBL/GenBank/DDBJ whole genome shotgun (WGS) entry which is preliminary data.</text>
</comment>
<evidence type="ECO:0000313" key="24">
    <source>
        <dbReference type="EMBL" id="KAH7438341.1"/>
    </source>
</evidence>
<keyword evidence="13" id="KW-1015">Disulfide bond</keyword>
<dbReference type="SMART" id="SM00220">
    <property type="entry name" value="S_TKc"/>
    <property type="match status" value="1"/>
</dbReference>
<dbReference type="GO" id="GO:0016020">
    <property type="term" value="C:membrane"/>
    <property type="evidence" value="ECO:0007669"/>
    <property type="project" value="UniProtKB-SubCell"/>
</dbReference>
<evidence type="ECO:0000256" key="7">
    <source>
        <dbReference type="ARBA" id="ARBA00022729"/>
    </source>
</evidence>
<comment type="catalytic activity">
    <reaction evidence="16">
        <text>L-threonyl-[protein] + ATP = O-phospho-L-threonyl-[protein] + ADP + H(+)</text>
        <dbReference type="Rhea" id="RHEA:46608"/>
        <dbReference type="Rhea" id="RHEA-COMP:11060"/>
        <dbReference type="Rhea" id="RHEA-COMP:11605"/>
        <dbReference type="ChEBI" id="CHEBI:15378"/>
        <dbReference type="ChEBI" id="CHEBI:30013"/>
        <dbReference type="ChEBI" id="CHEBI:30616"/>
        <dbReference type="ChEBI" id="CHEBI:61977"/>
        <dbReference type="ChEBI" id="CHEBI:456216"/>
        <dbReference type="EC" id="2.7.11.1"/>
    </reaction>
</comment>
<keyword evidence="9" id="KW-0418">Kinase</keyword>
<keyword evidence="4" id="KW-0245">EGF-like domain</keyword>
<dbReference type="EMBL" id="CM035409">
    <property type="protein sequence ID" value="KAH7438341.1"/>
    <property type="molecule type" value="Genomic_DNA"/>
</dbReference>
<dbReference type="PROSITE" id="PS50948">
    <property type="entry name" value="PAN"/>
    <property type="match status" value="1"/>
</dbReference>
<evidence type="ECO:0000256" key="20">
    <source>
        <dbReference type="SAM" id="SignalP"/>
    </source>
</evidence>
<dbReference type="InterPro" id="IPR051343">
    <property type="entry name" value="G-type_lectin_kinases/EP1-like"/>
</dbReference>
<keyword evidence="14" id="KW-0675">Receptor</keyword>
<dbReference type="Pfam" id="PF00024">
    <property type="entry name" value="PAN_1"/>
    <property type="match status" value="1"/>
</dbReference>
<evidence type="ECO:0000259" key="22">
    <source>
        <dbReference type="PROSITE" id="PS50927"/>
    </source>
</evidence>
<keyword evidence="6 19" id="KW-0812">Transmembrane</keyword>
<evidence type="ECO:0000259" key="23">
    <source>
        <dbReference type="PROSITE" id="PS50948"/>
    </source>
</evidence>
<name>A0A8T2UQ66_CERRI</name>
<dbReference type="CDD" id="cd01098">
    <property type="entry name" value="PAN_AP_plant"/>
    <property type="match status" value="1"/>
</dbReference>
<feature type="domain" description="Protein kinase" evidence="21">
    <location>
        <begin position="532"/>
        <end position="859"/>
    </location>
</feature>
<evidence type="ECO:0000256" key="15">
    <source>
        <dbReference type="ARBA" id="ARBA00023180"/>
    </source>
</evidence>
<evidence type="ECO:0000256" key="12">
    <source>
        <dbReference type="ARBA" id="ARBA00023136"/>
    </source>
</evidence>
<dbReference type="InterPro" id="IPR008271">
    <property type="entry name" value="Ser/Thr_kinase_AS"/>
</dbReference>
<evidence type="ECO:0000256" key="8">
    <source>
        <dbReference type="ARBA" id="ARBA00022741"/>
    </source>
</evidence>
<protein>
    <recommendedName>
        <fullName evidence="2">non-specific serine/threonine protein kinase</fullName>
        <ecNumber evidence="2">2.7.11.1</ecNumber>
    </recommendedName>
</protein>
<dbReference type="PROSITE" id="PS50927">
    <property type="entry name" value="BULB_LECTIN"/>
    <property type="match status" value="1"/>
</dbReference>
<feature type="domain" description="Bulb-type lectin" evidence="22">
    <location>
        <begin position="43"/>
        <end position="162"/>
    </location>
</feature>
<evidence type="ECO:0000256" key="4">
    <source>
        <dbReference type="ARBA" id="ARBA00022536"/>
    </source>
</evidence>
<keyword evidence="15" id="KW-0325">Glycoprotein</keyword>
<evidence type="ECO:0000313" key="25">
    <source>
        <dbReference type="Proteomes" id="UP000825935"/>
    </source>
</evidence>
<sequence>MATSMDILIFFALAIFAMAERSTPATPGDTFLVPQSRDEHAGVREIKLASAISSQPILLSRDGAYAWKFFQSYGNATQRLLVVLSTLFNTTVVWMANRDLPVSPQATLLVTPLPSPSLVLRDADGTVVWSPKVANISAIVMNSTGNLFILTGGASASENPKWQSFDEPSDVLLPGQYVKPAHTSTASLAWNDWRSGHYTLRADPGGAVLYATFDAQQTMIPYSVLNYIISNTSFTASLHSACNHTSILYNADATGVTLLQQGNISAECLQEDRNSVHGVKFSTRIAGDGFRYMRVMPTGDIDSFFLSNSTGLRVDNELFKGFYSTYCKLPSYCGVNGVCSSVQTCTCPELFQAMDPNDPTEGCRLQTPLNCTIFRQHKFVQISGAYYFANAYVPPRKIVDNPTECTDLCLENCSCTAAFYNNNTGSCHLYDQIRTVEFGTSPQVTAFLRVAALPSTTTYNGKHYQGRKIIIGITVGAAMAIIVLAGLFGFVGLKMMKRREQENSDSEEEAFLEGLPGLPPRFSYRDLHDATDGFSKSLGAGGSGSVYEGRLYLPVTLIPATRPEDNLRDQQQRRQLVKVAVKELIASEHSNIAAGSRRQFRAEVATLGNISHVNLVQLKGFCAEGTHRLLVYEFEENGSLDRWVFPKTEGKTKGSLAAPLSWELRYSIAVDTARGLAFLHERTRAKVVHLDIKPQNILLDASFRAKLADFGLSKLIEMGRSQTMTAMRGTPGYMAPEWFMNLPITDKSDVFSYGMVLLELVGGRKNLDPAATSSEDWYFPAWAVKQTAEGRLRDVIDKRIMEQLLNDAENGKSTDAGGEEALEKMERLAKVALWCIQEDAGKRPPMRDVVLMLEEHLQVQEPPLETTYIPGRRRQRRHHHHHHHHHTSPQDSRSSFVTRSNSRQASDAEVTLSLLSAR</sequence>
<keyword evidence="7 20" id="KW-0732">Signal</keyword>
<evidence type="ECO:0000256" key="10">
    <source>
        <dbReference type="ARBA" id="ARBA00022840"/>
    </source>
</evidence>
<dbReference type="SMART" id="SM00108">
    <property type="entry name" value="B_lectin"/>
    <property type="match status" value="1"/>
</dbReference>
<evidence type="ECO:0000256" key="2">
    <source>
        <dbReference type="ARBA" id="ARBA00012513"/>
    </source>
</evidence>
<dbReference type="Gene3D" id="3.50.4.10">
    <property type="entry name" value="Hepatocyte Growth Factor"/>
    <property type="match status" value="1"/>
</dbReference>
<keyword evidence="10" id="KW-0067">ATP-binding</keyword>
<gene>
    <name evidence="24" type="ORF">KP509_04G010800</name>
</gene>
<dbReference type="SMART" id="SM00473">
    <property type="entry name" value="PAN_AP"/>
    <property type="match status" value="1"/>
</dbReference>
<dbReference type="Proteomes" id="UP000825935">
    <property type="component" value="Chromosome 4"/>
</dbReference>
<evidence type="ECO:0000256" key="1">
    <source>
        <dbReference type="ARBA" id="ARBA00004167"/>
    </source>
</evidence>
<dbReference type="Gene3D" id="1.10.510.10">
    <property type="entry name" value="Transferase(Phosphotransferase) domain 1"/>
    <property type="match status" value="1"/>
</dbReference>
<proteinExistence type="predicted"/>
<organism evidence="24 25">
    <name type="scientific">Ceratopteris richardii</name>
    <name type="common">Triangle waterfern</name>
    <dbReference type="NCBI Taxonomy" id="49495"/>
    <lineage>
        <taxon>Eukaryota</taxon>
        <taxon>Viridiplantae</taxon>
        <taxon>Streptophyta</taxon>
        <taxon>Embryophyta</taxon>
        <taxon>Tracheophyta</taxon>
        <taxon>Polypodiopsida</taxon>
        <taxon>Polypodiidae</taxon>
        <taxon>Polypodiales</taxon>
        <taxon>Pteridineae</taxon>
        <taxon>Pteridaceae</taxon>
        <taxon>Parkerioideae</taxon>
        <taxon>Ceratopteris</taxon>
    </lineage>
</organism>
<keyword evidence="5" id="KW-0808">Transferase</keyword>
<dbReference type="SUPFAM" id="SSF51110">
    <property type="entry name" value="alpha-D-mannose-specific plant lectins"/>
    <property type="match status" value="1"/>
</dbReference>
<dbReference type="InterPro" id="IPR036426">
    <property type="entry name" value="Bulb-type_lectin_dom_sf"/>
</dbReference>
<dbReference type="PROSITE" id="PS50011">
    <property type="entry name" value="PROTEIN_KINASE_DOM"/>
    <property type="match status" value="1"/>
</dbReference>